<dbReference type="EMBL" id="KK914834">
    <property type="protein sequence ID" value="KDP27445.1"/>
    <property type="molecule type" value="Genomic_DNA"/>
</dbReference>
<gene>
    <name evidence="2" type="ORF">JCGZ_19806</name>
</gene>
<feature type="region of interest" description="Disordered" evidence="1">
    <location>
        <begin position="26"/>
        <end position="62"/>
    </location>
</feature>
<evidence type="ECO:0000313" key="2">
    <source>
        <dbReference type="EMBL" id="KDP27445.1"/>
    </source>
</evidence>
<name>A0A067K5A3_JATCU</name>
<feature type="compositionally biased region" description="Basic and acidic residues" evidence="1">
    <location>
        <begin position="29"/>
        <end position="38"/>
    </location>
</feature>
<reference evidence="2 3" key="1">
    <citation type="journal article" date="2014" name="PLoS ONE">
        <title>Global Analysis of Gene Expression Profiles in Physic Nut (Jatropha curcas L.) Seedlings Exposed to Salt Stress.</title>
        <authorList>
            <person name="Zhang L."/>
            <person name="Zhang C."/>
            <person name="Wu P."/>
            <person name="Chen Y."/>
            <person name="Li M."/>
            <person name="Jiang H."/>
            <person name="Wu G."/>
        </authorList>
    </citation>
    <scope>NUCLEOTIDE SEQUENCE [LARGE SCALE GENOMIC DNA]</scope>
    <source>
        <strain evidence="3">cv. GZQX0401</strain>
        <tissue evidence="2">Young leaves</tissue>
    </source>
</reference>
<proteinExistence type="predicted"/>
<dbReference type="Proteomes" id="UP000027138">
    <property type="component" value="Unassembled WGS sequence"/>
</dbReference>
<evidence type="ECO:0000313" key="3">
    <source>
        <dbReference type="Proteomes" id="UP000027138"/>
    </source>
</evidence>
<protein>
    <submittedName>
        <fullName evidence="2">Uncharacterized protein</fullName>
    </submittedName>
</protein>
<organism evidence="2 3">
    <name type="scientific">Jatropha curcas</name>
    <name type="common">Barbados nut</name>
    <dbReference type="NCBI Taxonomy" id="180498"/>
    <lineage>
        <taxon>Eukaryota</taxon>
        <taxon>Viridiplantae</taxon>
        <taxon>Streptophyta</taxon>
        <taxon>Embryophyta</taxon>
        <taxon>Tracheophyta</taxon>
        <taxon>Spermatophyta</taxon>
        <taxon>Magnoliopsida</taxon>
        <taxon>eudicotyledons</taxon>
        <taxon>Gunneridae</taxon>
        <taxon>Pentapetalae</taxon>
        <taxon>rosids</taxon>
        <taxon>fabids</taxon>
        <taxon>Malpighiales</taxon>
        <taxon>Euphorbiaceae</taxon>
        <taxon>Crotonoideae</taxon>
        <taxon>Jatropheae</taxon>
        <taxon>Jatropha</taxon>
    </lineage>
</organism>
<sequence>MGERSNPVSKIEKMVKKIVAACLEDDEAKGESKRKEQMDDTWQDEEFFTKKMPTKKTEPEPVVSKKFEKLKKKLEKLHVFRQSKGMDQYIDINDDDDEELELKH</sequence>
<evidence type="ECO:0000256" key="1">
    <source>
        <dbReference type="SAM" id="MobiDB-lite"/>
    </source>
</evidence>
<keyword evidence="3" id="KW-1185">Reference proteome</keyword>
<dbReference type="AlphaFoldDB" id="A0A067K5A3"/>
<accession>A0A067K5A3</accession>